<keyword evidence="4" id="KW-1185">Reference proteome</keyword>
<evidence type="ECO:0000256" key="2">
    <source>
        <dbReference type="SAM" id="MobiDB-lite"/>
    </source>
</evidence>
<dbReference type="VEuPathDB" id="FungiDB:CXQ85_003481"/>
<sequence length="739" mass="85247">MTSLAEAKKDGFLANGSRPIAESSLPSTQSSSFLTDPSRSAAPSNNTEDESEFDESDDAEQNGSVVRNSYSKSFTHGGSPIRPQTSPLESPSKSRTDLSFSSNSSRHSDTGKEDLHNSQDFQNSSFMNDTKAQFDLAIDLDDTKFTQNARKLSSWLHTNGDKSMSSIRKASVLSKSKLGTMVDSSSTQKHEDLVKQLTDCKIQLKLYDKFLQDLIDKKQIDVGDITDFHENWEERESTVAKLRHENDEMSTLVEDLYANLEESQQKWRQADQRADILHNSFEELKDEISKLLSASGIPDKLVQSHDTASYINSAIPLLRTLIDSDKSNQEVTDLEERIEVYEREARQSEKLLSQQTEEIASWKAKYNDLEIQIDQLQEAVDTTPQKFSKDVEARFAKYETMIDDLQRQIDQREDTSRQSSVTELPEHQNKMAQKADALRQYYDELSRQHEELEEELRSTKLNMNSKIKSLTTQLDNRKNEQLALRDQLASMDELKQNLEFAVEKQRKLQSEKMKLSYQVEELNQAKSKLQGNIDVLTEKLQDAHIDDEIRQEPNEDEESKLMFHQLYEFDIAQLSKLGETFDRLVDDSSINEPIEKIKTIEDFLRKSDAYILDYPEEVISDLLQCHKSLFHYFTKAADLSVDDHISLLLKKEQRARENDSYVERLSSRIVELEKQNDNLARQTEASSSVPEYDLRIQELTSRWKAEREARVYENKSAKRRFNELEEEIRRLREAMSDAA</sequence>
<feature type="compositionally biased region" description="Polar residues" evidence="2">
    <location>
        <begin position="61"/>
        <end position="105"/>
    </location>
</feature>
<gene>
    <name evidence="3" type="ORF">CXQ85_003481</name>
</gene>
<proteinExistence type="predicted"/>
<feature type="compositionally biased region" description="Basic and acidic residues" evidence="2">
    <location>
        <begin position="106"/>
        <end position="117"/>
    </location>
</feature>
<keyword evidence="1" id="KW-0175">Coiled coil</keyword>
<dbReference type="OrthoDB" id="4052563at2759"/>
<dbReference type="EMBL" id="PKFO01000002">
    <property type="protein sequence ID" value="PVH19632.1"/>
    <property type="molecule type" value="Genomic_DNA"/>
</dbReference>
<feature type="compositionally biased region" description="Acidic residues" evidence="2">
    <location>
        <begin position="47"/>
        <end position="60"/>
    </location>
</feature>
<dbReference type="STRING" id="45357.A0A2V1API1"/>
<evidence type="ECO:0000313" key="4">
    <source>
        <dbReference type="Proteomes" id="UP000244309"/>
    </source>
</evidence>
<feature type="compositionally biased region" description="Polar residues" evidence="2">
    <location>
        <begin position="33"/>
        <end position="46"/>
    </location>
</feature>
<dbReference type="Proteomes" id="UP000244309">
    <property type="component" value="Unassembled WGS sequence"/>
</dbReference>
<comment type="caution">
    <text evidence="3">The sequence shown here is derived from an EMBL/GenBank/DDBJ whole genome shotgun (WGS) entry which is preliminary data.</text>
</comment>
<dbReference type="RefSeq" id="XP_025340572.1">
    <property type="nucleotide sequence ID" value="XM_025487124.1"/>
</dbReference>
<dbReference type="GeneID" id="37008811"/>
<feature type="coiled-coil region" evidence="1">
    <location>
        <begin position="239"/>
        <end position="273"/>
    </location>
</feature>
<evidence type="ECO:0008006" key="5">
    <source>
        <dbReference type="Google" id="ProtNLM"/>
    </source>
</evidence>
<feature type="region of interest" description="Disordered" evidence="2">
    <location>
        <begin position="1"/>
        <end position="123"/>
    </location>
</feature>
<protein>
    <recommendedName>
        <fullName evidence="5">Mto2p-binding domain-containing protein</fullName>
    </recommendedName>
</protein>
<feature type="compositionally biased region" description="Basic and acidic residues" evidence="2">
    <location>
        <begin position="1"/>
        <end position="11"/>
    </location>
</feature>
<name>A0A2V1API1_9ASCO</name>
<reference evidence="3 4" key="1">
    <citation type="submission" date="2017-12" db="EMBL/GenBank/DDBJ databases">
        <title>Genome Sequence of a Multidrug-Resistant Candida haemulonii Isolate from a Patient with Chronic Leg Ulcers in Israel.</title>
        <authorList>
            <person name="Chow N.A."/>
            <person name="Gade L."/>
            <person name="Batra D."/>
            <person name="Rowe L.A."/>
            <person name="Ben-Ami R."/>
            <person name="Loparev V.N."/>
            <person name="Litvintseva A.P."/>
        </authorList>
    </citation>
    <scope>NUCLEOTIDE SEQUENCE [LARGE SCALE GENOMIC DNA]</scope>
    <source>
        <strain evidence="3 4">B11899</strain>
    </source>
</reference>
<accession>A0A2V1API1</accession>
<feature type="compositionally biased region" description="Low complexity" evidence="2">
    <location>
        <begin position="23"/>
        <end position="32"/>
    </location>
</feature>
<organism evidence="3 4">
    <name type="scientific">Candidozyma haemuli</name>
    <dbReference type="NCBI Taxonomy" id="45357"/>
    <lineage>
        <taxon>Eukaryota</taxon>
        <taxon>Fungi</taxon>
        <taxon>Dikarya</taxon>
        <taxon>Ascomycota</taxon>
        <taxon>Saccharomycotina</taxon>
        <taxon>Pichiomycetes</taxon>
        <taxon>Metschnikowiaceae</taxon>
        <taxon>Candidozyma</taxon>
    </lineage>
</organism>
<evidence type="ECO:0000256" key="1">
    <source>
        <dbReference type="SAM" id="Coils"/>
    </source>
</evidence>
<feature type="region of interest" description="Disordered" evidence="2">
    <location>
        <begin position="410"/>
        <end position="432"/>
    </location>
</feature>
<dbReference type="AlphaFoldDB" id="A0A2V1API1"/>
<dbReference type="Gene3D" id="1.20.5.340">
    <property type="match status" value="1"/>
</dbReference>
<evidence type="ECO:0000313" key="3">
    <source>
        <dbReference type="EMBL" id="PVH19632.1"/>
    </source>
</evidence>